<sequence>MKQGTGTKEMTVEMTSWPAGIYFVKIGSQVQKVIRMKSWGILNSKFWLYNFVHE</sequence>
<evidence type="ECO:0000313" key="1">
    <source>
        <dbReference type="EMBL" id="MBK9980843.1"/>
    </source>
</evidence>
<gene>
    <name evidence="1" type="ORF">IPP15_00210</name>
</gene>
<proteinExistence type="predicted"/>
<accession>A0A9D7SRT4</accession>
<reference evidence="1 2" key="1">
    <citation type="submission" date="2020-10" db="EMBL/GenBank/DDBJ databases">
        <title>Connecting structure to function with the recovery of over 1000 high-quality activated sludge metagenome-assembled genomes encoding full-length rRNA genes using long-read sequencing.</title>
        <authorList>
            <person name="Singleton C.M."/>
            <person name="Petriglieri F."/>
            <person name="Kristensen J.M."/>
            <person name="Kirkegaard R.H."/>
            <person name="Michaelsen T.Y."/>
            <person name="Andersen M.H."/>
            <person name="Karst S.M."/>
            <person name="Dueholm M.S."/>
            <person name="Nielsen P.H."/>
            <person name="Albertsen M."/>
        </authorList>
    </citation>
    <scope>NUCLEOTIDE SEQUENCE [LARGE SCALE GENOMIC DNA]</scope>
    <source>
        <strain evidence="1">Ribe_18-Q3-R11-54_MAXAC.273</strain>
    </source>
</reference>
<dbReference type="Proteomes" id="UP000808337">
    <property type="component" value="Unassembled WGS sequence"/>
</dbReference>
<name>A0A9D7SRT4_9BACT</name>
<organism evidence="1 2">
    <name type="scientific">Candidatus Opimibacter skivensis</name>
    <dbReference type="NCBI Taxonomy" id="2982028"/>
    <lineage>
        <taxon>Bacteria</taxon>
        <taxon>Pseudomonadati</taxon>
        <taxon>Bacteroidota</taxon>
        <taxon>Saprospiria</taxon>
        <taxon>Saprospirales</taxon>
        <taxon>Saprospiraceae</taxon>
        <taxon>Candidatus Opimibacter</taxon>
    </lineage>
</organism>
<comment type="caution">
    <text evidence="1">The sequence shown here is derived from an EMBL/GenBank/DDBJ whole genome shotgun (WGS) entry which is preliminary data.</text>
</comment>
<dbReference type="AlphaFoldDB" id="A0A9D7SRT4"/>
<protein>
    <submittedName>
        <fullName evidence="1">Uncharacterized protein</fullName>
    </submittedName>
</protein>
<dbReference type="EMBL" id="JADKGY010000001">
    <property type="protein sequence ID" value="MBK9980843.1"/>
    <property type="molecule type" value="Genomic_DNA"/>
</dbReference>
<evidence type="ECO:0000313" key="2">
    <source>
        <dbReference type="Proteomes" id="UP000808337"/>
    </source>
</evidence>